<keyword evidence="1" id="KW-0472">Membrane</keyword>
<evidence type="ECO:0000256" key="1">
    <source>
        <dbReference type="SAM" id="Phobius"/>
    </source>
</evidence>
<evidence type="ECO:0000313" key="3">
    <source>
        <dbReference type="Proteomes" id="UP001596461"/>
    </source>
</evidence>
<dbReference type="AlphaFoldDB" id="A0ABD5WBD4"/>
<evidence type="ECO:0000313" key="2">
    <source>
        <dbReference type="EMBL" id="MFC7070582.1"/>
    </source>
</evidence>
<name>A0ABD5WBD4_9EURY</name>
<feature type="transmembrane region" description="Helical" evidence="1">
    <location>
        <begin position="38"/>
        <end position="60"/>
    </location>
</feature>
<organism evidence="2 3">
    <name type="scientific">Halobaculum lipolyticum</name>
    <dbReference type="NCBI Taxonomy" id="3032001"/>
    <lineage>
        <taxon>Archaea</taxon>
        <taxon>Methanobacteriati</taxon>
        <taxon>Methanobacteriota</taxon>
        <taxon>Stenosarchaea group</taxon>
        <taxon>Halobacteria</taxon>
        <taxon>Halobacteriales</taxon>
        <taxon>Haloferacaceae</taxon>
        <taxon>Halobaculum</taxon>
    </lineage>
</organism>
<feature type="transmembrane region" description="Helical" evidence="1">
    <location>
        <begin position="98"/>
        <end position="126"/>
    </location>
</feature>
<reference evidence="2 3" key="1">
    <citation type="journal article" date="2019" name="Int. J. Syst. Evol. Microbiol.">
        <title>The Global Catalogue of Microorganisms (GCM) 10K type strain sequencing project: providing services to taxonomists for standard genome sequencing and annotation.</title>
        <authorList>
            <consortium name="The Broad Institute Genomics Platform"/>
            <consortium name="The Broad Institute Genome Sequencing Center for Infectious Disease"/>
            <person name="Wu L."/>
            <person name="Ma J."/>
        </authorList>
    </citation>
    <scope>NUCLEOTIDE SEQUENCE [LARGE SCALE GENOMIC DNA]</scope>
    <source>
        <strain evidence="2 3">DT31</strain>
    </source>
</reference>
<proteinExistence type="predicted"/>
<feature type="transmembrane region" description="Helical" evidence="1">
    <location>
        <begin position="251"/>
        <end position="270"/>
    </location>
</feature>
<dbReference type="EMBL" id="JBHTAH010000012">
    <property type="protein sequence ID" value="MFC7070582.1"/>
    <property type="molecule type" value="Genomic_DNA"/>
</dbReference>
<feature type="transmembrane region" description="Helical" evidence="1">
    <location>
        <begin position="227"/>
        <end position="245"/>
    </location>
</feature>
<accession>A0ABD5WBD4</accession>
<keyword evidence="3" id="KW-1185">Reference proteome</keyword>
<keyword evidence="1" id="KW-1133">Transmembrane helix</keyword>
<dbReference type="Proteomes" id="UP001596461">
    <property type="component" value="Unassembled WGS sequence"/>
</dbReference>
<feature type="transmembrane region" description="Helical" evidence="1">
    <location>
        <begin position="200"/>
        <end position="220"/>
    </location>
</feature>
<protein>
    <submittedName>
        <fullName evidence="2">Uncharacterized protein</fullName>
    </submittedName>
</protein>
<dbReference type="RefSeq" id="WP_390210788.1">
    <property type="nucleotide sequence ID" value="NZ_JBHTAH010000012.1"/>
</dbReference>
<feature type="transmembrane region" description="Helical" evidence="1">
    <location>
        <begin position="282"/>
        <end position="305"/>
    </location>
</feature>
<feature type="transmembrane region" description="Helical" evidence="1">
    <location>
        <begin position="138"/>
        <end position="158"/>
    </location>
</feature>
<comment type="caution">
    <text evidence="2">The sequence shown here is derived from an EMBL/GenBank/DDBJ whole genome shotgun (WGS) entry which is preliminary data.</text>
</comment>
<sequence>MEPTQLLPSVGLLYWFAIFSIADCVRKFERYFVGASGVAYKSSITKLGWGLATVGLLYLFDSPRVVLREVSHFPLVGWLESLWFPEIVSTIAPLHHLFYFPLLVVVFLGVGIMGSFVLRAIGAVVISAGRAFKIRQQTVLPVVYVFPRLVVPELLYILDRHLTFLRYGTRHSIERTTIARRISTRRDRGGLVVPERTGPFVLLSTLEGLAVLALVVRFLFNNYSAAPALALGVWSSVVASVTGVLQAYASIPLIVPIGMLLLVWGLIPFLRGEADTSVFAELPVAIVGTGVLLLLFPILNITHVFDRLPTVYSTLDYIPVVAFVVSVWELSLRLLDPEAI</sequence>
<gene>
    <name evidence="2" type="ORF">ACFQL9_13090</name>
</gene>
<keyword evidence="1" id="KW-0812">Transmembrane</keyword>
<feature type="transmembrane region" description="Helical" evidence="1">
    <location>
        <begin position="6"/>
        <end position="26"/>
    </location>
</feature>